<evidence type="ECO:0000313" key="1">
    <source>
        <dbReference type="EMBL" id="AXG05893.1"/>
    </source>
</evidence>
<dbReference type="KEGG" id="haj:DU500_05255"/>
<accession>A0A345E121</accession>
<name>A0A345E121_9EURY</name>
<proteinExistence type="predicted"/>
<dbReference type="InterPro" id="IPR055944">
    <property type="entry name" value="DUF7522"/>
</dbReference>
<reference evidence="1 2" key="1">
    <citation type="submission" date="2018-07" db="EMBL/GenBank/DDBJ databases">
        <title>Genome sequences of Haloplanus sp. CBA1113.</title>
        <authorList>
            <person name="Kim Y.B."/>
            <person name="Roh S.W."/>
        </authorList>
    </citation>
    <scope>NUCLEOTIDE SEQUENCE [LARGE SCALE GENOMIC DNA]</scope>
    <source>
        <strain evidence="1 2">CBA1113</strain>
    </source>
</reference>
<dbReference type="AlphaFoldDB" id="A0A345E121"/>
<sequence length="117" mass="13078">MSFDPVPTLRDVAGEALRAVAAYDRDGLELRYERDDVSQKETAIDRIHEELVLQELGREYLEGLFSVGRWHCTMHRFDRATCVHYAEGEFSGVFVSVDSGANVDLEELADACHSGGT</sequence>
<evidence type="ECO:0008006" key="3">
    <source>
        <dbReference type="Google" id="ProtNLM"/>
    </source>
</evidence>
<keyword evidence="2" id="KW-1185">Reference proteome</keyword>
<evidence type="ECO:0000313" key="2">
    <source>
        <dbReference type="Proteomes" id="UP000253273"/>
    </source>
</evidence>
<gene>
    <name evidence="1" type="ORF">DU500_05255</name>
</gene>
<dbReference type="EMBL" id="CP031150">
    <property type="protein sequence ID" value="AXG05893.1"/>
    <property type="molecule type" value="Genomic_DNA"/>
</dbReference>
<protein>
    <recommendedName>
        <fullName evidence="3">DUF2173 family protein</fullName>
    </recommendedName>
</protein>
<dbReference type="Pfam" id="PF24366">
    <property type="entry name" value="DUF7522"/>
    <property type="match status" value="1"/>
</dbReference>
<dbReference type="Proteomes" id="UP000253273">
    <property type="component" value="Chromosome"/>
</dbReference>
<organism evidence="1 2">
    <name type="scientific">Haloplanus rubicundus</name>
    <dbReference type="NCBI Taxonomy" id="1547898"/>
    <lineage>
        <taxon>Archaea</taxon>
        <taxon>Methanobacteriati</taxon>
        <taxon>Methanobacteriota</taxon>
        <taxon>Stenosarchaea group</taxon>
        <taxon>Halobacteria</taxon>
        <taxon>Halobacteriales</taxon>
        <taxon>Haloferacaceae</taxon>
        <taxon>Haloplanus</taxon>
    </lineage>
</organism>